<organism evidence="2 3">
    <name type="scientific">Heligmosomoides polygyrus</name>
    <name type="common">Parasitic roundworm</name>
    <dbReference type="NCBI Taxonomy" id="6339"/>
    <lineage>
        <taxon>Eukaryota</taxon>
        <taxon>Metazoa</taxon>
        <taxon>Ecdysozoa</taxon>
        <taxon>Nematoda</taxon>
        <taxon>Chromadorea</taxon>
        <taxon>Rhabditida</taxon>
        <taxon>Rhabditina</taxon>
        <taxon>Rhabditomorpha</taxon>
        <taxon>Strongyloidea</taxon>
        <taxon>Heligmosomidae</taxon>
        <taxon>Heligmosomoides</taxon>
    </lineage>
</organism>
<keyword evidence="2" id="KW-1185">Reference proteome</keyword>
<accession>A0A3P8AWL7</accession>
<sequence length="91" mass="10146">MSRVTLADTLALRKTGTAVMVLSVLVHVTLKHQVVRLKEKEAAVTSRIRLPTVTNVDETCKMPPTRFSVLRVPNSTLRNRDGLRYAGMDVD</sequence>
<dbReference type="Proteomes" id="UP000050761">
    <property type="component" value="Unassembled WGS sequence"/>
</dbReference>
<evidence type="ECO:0000313" key="2">
    <source>
        <dbReference type="Proteomes" id="UP000050761"/>
    </source>
</evidence>
<reference evidence="1 2" key="1">
    <citation type="submission" date="2018-11" db="EMBL/GenBank/DDBJ databases">
        <authorList>
            <consortium name="Pathogen Informatics"/>
        </authorList>
    </citation>
    <scope>NUCLEOTIDE SEQUENCE [LARGE SCALE GENOMIC DNA]</scope>
</reference>
<dbReference type="WBParaSite" id="HPBE_0001449701-mRNA-1">
    <property type="protein sequence ID" value="HPBE_0001449701-mRNA-1"/>
    <property type="gene ID" value="HPBE_0001449701"/>
</dbReference>
<dbReference type="AlphaFoldDB" id="A0A183G097"/>
<gene>
    <name evidence="1" type="ORF">HPBE_LOCUS14498</name>
</gene>
<name>A0A183G097_HELPZ</name>
<evidence type="ECO:0000313" key="3">
    <source>
        <dbReference type="WBParaSite" id="HPBE_0001449701-mRNA-1"/>
    </source>
</evidence>
<accession>A0A183G097</accession>
<protein>
    <submittedName>
        <fullName evidence="3">Secreted protein</fullName>
    </submittedName>
</protein>
<reference evidence="3" key="2">
    <citation type="submission" date="2019-09" db="UniProtKB">
        <authorList>
            <consortium name="WormBaseParasite"/>
        </authorList>
    </citation>
    <scope>IDENTIFICATION</scope>
</reference>
<dbReference type="EMBL" id="UZAH01028387">
    <property type="protein sequence ID" value="VDO99824.1"/>
    <property type="molecule type" value="Genomic_DNA"/>
</dbReference>
<evidence type="ECO:0000313" key="1">
    <source>
        <dbReference type="EMBL" id="VDO99824.1"/>
    </source>
</evidence>
<proteinExistence type="predicted"/>